<gene>
    <name evidence="3" type="ORF">EKPJFOCH_0632</name>
</gene>
<keyword evidence="4" id="KW-1185">Reference proteome</keyword>
<dbReference type="InterPro" id="IPR025582">
    <property type="entry name" value="YARHG_dom"/>
</dbReference>
<sequence length="92" mass="10077">MRFSFVLAVGSAVLMSGLAAASARADGCEEAWYQRNLIYKQSGYCFRTPRGIRAFGNAGCSYDAVEDVPLSARQRQTVAELKSYERSNGCPQ</sequence>
<feature type="signal peptide" evidence="1">
    <location>
        <begin position="1"/>
        <end position="25"/>
    </location>
</feature>
<dbReference type="Pfam" id="PF13308">
    <property type="entry name" value="YARHG"/>
    <property type="match status" value="1"/>
</dbReference>
<keyword evidence="1" id="KW-0732">Signal</keyword>
<evidence type="ECO:0000256" key="1">
    <source>
        <dbReference type="SAM" id="SignalP"/>
    </source>
</evidence>
<proteinExistence type="predicted"/>
<organism evidence="3 4">
    <name type="scientific">Methylobacterium thuringiense</name>
    <dbReference type="NCBI Taxonomy" id="1003091"/>
    <lineage>
        <taxon>Bacteria</taxon>
        <taxon>Pseudomonadati</taxon>
        <taxon>Pseudomonadota</taxon>
        <taxon>Alphaproteobacteria</taxon>
        <taxon>Hyphomicrobiales</taxon>
        <taxon>Methylobacteriaceae</taxon>
        <taxon>Methylobacterium</taxon>
    </lineage>
</organism>
<dbReference type="SMART" id="SM01324">
    <property type="entry name" value="YARHG"/>
    <property type="match status" value="1"/>
</dbReference>
<dbReference type="EMBL" id="BPRA01000002">
    <property type="protein sequence ID" value="GJE54159.1"/>
    <property type="molecule type" value="Genomic_DNA"/>
</dbReference>
<name>A0ABQ4TH64_9HYPH</name>
<comment type="caution">
    <text evidence="3">The sequence shown here is derived from an EMBL/GenBank/DDBJ whole genome shotgun (WGS) entry which is preliminary data.</text>
</comment>
<feature type="chain" id="PRO_5046736199" description="YARHG domain-containing protein" evidence="1">
    <location>
        <begin position="26"/>
        <end position="92"/>
    </location>
</feature>
<reference evidence="3" key="1">
    <citation type="journal article" date="2021" name="Front. Microbiol.">
        <title>Comprehensive Comparative Genomics and Phenotyping of Methylobacterium Species.</title>
        <authorList>
            <person name="Alessa O."/>
            <person name="Ogura Y."/>
            <person name="Fujitani Y."/>
            <person name="Takami H."/>
            <person name="Hayashi T."/>
            <person name="Sahin N."/>
            <person name="Tani A."/>
        </authorList>
    </citation>
    <scope>NUCLEOTIDE SEQUENCE</scope>
    <source>
        <strain evidence="3">DSM 23674</strain>
    </source>
</reference>
<evidence type="ECO:0000313" key="4">
    <source>
        <dbReference type="Proteomes" id="UP001055101"/>
    </source>
</evidence>
<protein>
    <recommendedName>
        <fullName evidence="2">YARHG domain-containing protein</fullName>
    </recommendedName>
</protein>
<evidence type="ECO:0000313" key="3">
    <source>
        <dbReference type="EMBL" id="GJE54159.1"/>
    </source>
</evidence>
<feature type="domain" description="YARHG" evidence="2">
    <location>
        <begin position="11"/>
        <end position="86"/>
    </location>
</feature>
<dbReference type="Proteomes" id="UP001055101">
    <property type="component" value="Unassembled WGS sequence"/>
</dbReference>
<dbReference type="RefSeq" id="WP_147815081.1">
    <property type="nucleotide sequence ID" value="NZ_BPRA01000002.1"/>
</dbReference>
<accession>A0ABQ4TH64</accession>
<reference evidence="3" key="2">
    <citation type="submission" date="2021-08" db="EMBL/GenBank/DDBJ databases">
        <authorList>
            <person name="Tani A."/>
            <person name="Ola A."/>
            <person name="Ogura Y."/>
            <person name="Katsura K."/>
            <person name="Hayashi T."/>
        </authorList>
    </citation>
    <scope>NUCLEOTIDE SEQUENCE</scope>
    <source>
        <strain evidence="3">DSM 23674</strain>
    </source>
</reference>
<evidence type="ECO:0000259" key="2">
    <source>
        <dbReference type="SMART" id="SM01324"/>
    </source>
</evidence>